<feature type="region of interest" description="Disordered" evidence="1">
    <location>
        <begin position="552"/>
        <end position="598"/>
    </location>
</feature>
<reference evidence="2" key="1">
    <citation type="journal article" date="2015" name="Nature">
        <title>Complex archaea that bridge the gap between prokaryotes and eukaryotes.</title>
        <authorList>
            <person name="Spang A."/>
            <person name="Saw J.H."/>
            <person name="Jorgensen S.L."/>
            <person name="Zaremba-Niedzwiedzka K."/>
            <person name="Martijn J."/>
            <person name="Lind A.E."/>
            <person name="van Eijk R."/>
            <person name="Schleper C."/>
            <person name="Guy L."/>
            <person name="Ettema T.J."/>
        </authorList>
    </citation>
    <scope>NUCLEOTIDE SEQUENCE</scope>
</reference>
<organism evidence="2">
    <name type="scientific">marine sediment metagenome</name>
    <dbReference type="NCBI Taxonomy" id="412755"/>
    <lineage>
        <taxon>unclassified sequences</taxon>
        <taxon>metagenomes</taxon>
        <taxon>ecological metagenomes</taxon>
    </lineage>
</organism>
<gene>
    <name evidence="2" type="ORF">LCGC14_0415580</name>
</gene>
<accession>A0A0F9TAD1</accession>
<protein>
    <submittedName>
        <fullName evidence="2">Uncharacterized protein</fullName>
    </submittedName>
</protein>
<sequence>MALNISPDKLQEAVRQGFLRLRTYRRARALFIREYVGQYYRNNHGIMGEEPINLIFNAIRAIVPQIIMRSPTNRITTDNVQNADYAELLSLGVDSVQRDIKIHKELRTLIVDAMFAFGIMKTGMCSTGQCFSFQDVDIDPGQIYSEHVDLDNFTFDPLAVSFDMSTFLGDKSRVPRQVLLDSDSYDHDLVMKLPKSVSNTTDSTNAGPGARVENMTKKHLSGNVMHDIFDYVDVVQIWFKPTNSIITMPDPFVQKSTKFLANIEYGGPDMGPYDFLSLTQPVPNNPLPVAPVSIIFDLHRMANRMFVKNSEQGDRQKDVTFYNPANADEAQDFKDAVDGDMIASTDPKGIEVKSNGGIRNENIQWTNQLQVWFNFMAGNPDQLAGVSSDAETATQAEILQANAGVSMNDVIDMVYDTTSGVSKKIAWYLHTDPLINLPLIHRPTGAKDVQVFLTPEQRRGDFLEYSFKLVQKSMRRLDPNIRARRVIEFTTKILPQVSIAAQSMLQLGVPFNVQDYLTRLAEEMDIGDWIRTMFDDPEFQQRLKLQVMLGPQNQGKGKAAGVQQNGEFPGGPKTTTPVQDRNSDRQAVAAQSQSARAV</sequence>
<proteinExistence type="predicted"/>
<dbReference type="AlphaFoldDB" id="A0A0F9TAD1"/>
<evidence type="ECO:0000256" key="1">
    <source>
        <dbReference type="SAM" id="MobiDB-lite"/>
    </source>
</evidence>
<dbReference type="EMBL" id="LAZR01000373">
    <property type="protein sequence ID" value="KKN71912.1"/>
    <property type="molecule type" value="Genomic_DNA"/>
</dbReference>
<feature type="compositionally biased region" description="Low complexity" evidence="1">
    <location>
        <begin position="585"/>
        <end position="598"/>
    </location>
</feature>
<comment type="caution">
    <text evidence="2">The sequence shown here is derived from an EMBL/GenBank/DDBJ whole genome shotgun (WGS) entry which is preliminary data.</text>
</comment>
<evidence type="ECO:0000313" key="2">
    <source>
        <dbReference type="EMBL" id="KKN71912.1"/>
    </source>
</evidence>
<name>A0A0F9TAD1_9ZZZZ</name>